<protein>
    <recommendedName>
        <fullName evidence="3">AAA+ ATPase domain-containing protein</fullName>
    </recommendedName>
</protein>
<dbReference type="Proteomes" id="UP000009022">
    <property type="component" value="Unassembled WGS sequence"/>
</dbReference>
<dbReference type="AlphaFoldDB" id="B3RRP6"/>
<dbReference type="STRING" id="10228.B3RRP6"/>
<dbReference type="PANTHER" id="PTHR28653:SF1">
    <property type="entry name" value="ATPASE SWSAP1"/>
    <property type="match status" value="1"/>
</dbReference>
<dbReference type="GeneID" id="6752115"/>
<sequence>MLARFFPAIGQPLNANLYEERSRKILLAAPTKSGRTSLLFQYSLSLAEEDKYVLFISPTQPDKIPLLSEGKEPPTAKLLKYITMVYPKNLQQLLQFLSSAHTVERNIPYAVIIDDLDTYYIDKNKTAQKNAIKATICSYLYDVVEFYSSKLTSKPETSRNVSCHLIAAINSSSFSTKDVKDDKDNKIMQEWFYPTLLVTSTNTLKALNMLEI</sequence>
<dbReference type="CTD" id="6752115"/>
<proteinExistence type="predicted"/>
<dbReference type="OrthoDB" id="10030269at2759"/>
<dbReference type="eggNOG" id="ENOG502SEUN">
    <property type="taxonomic scope" value="Eukaryota"/>
</dbReference>
<reference evidence="1 2" key="1">
    <citation type="journal article" date="2008" name="Nature">
        <title>The Trichoplax genome and the nature of placozoans.</title>
        <authorList>
            <person name="Srivastava M."/>
            <person name="Begovic E."/>
            <person name="Chapman J."/>
            <person name="Putnam N.H."/>
            <person name="Hellsten U."/>
            <person name="Kawashima T."/>
            <person name="Kuo A."/>
            <person name="Mitros T."/>
            <person name="Salamov A."/>
            <person name="Carpenter M.L."/>
            <person name="Signorovitch A.Y."/>
            <person name="Moreno M.A."/>
            <person name="Kamm K."/>
            <person name="Grimwood J."/>
            <person name="Schmutz J."/>
            <person name="Shapiro H."/>
            <person name="Grigoriev I.V."/>
            <person name="Buss L.W."/>
            <person name="Schierwater B."/>
            <person name="Dellaporta S.L."/>
            <person name="Rokhsar D.S."/>
        </authorList>
    </citation>
    <scope>NUCLEOTIDE SEQUENCE [LARGE SCALE GENOMIC DNA]</scope>
    <source>
        <strain evidence="1 2">Grell-BS-1999</strain>
    </source>
</reference>
<dbReference type="FunCoup" id="B3RRP6">
    <property type="interactions" value="44"/>
</dbReference>
<evidence type="ECO:0000313" key="2">
    <source>
        <dbReference type="Proteomes" id="UP000009022"/>
    </source>
</evidence>
<dbReference type="EMBL" id="DS985243">
    <property type="protein sequence ID" value="EDV26388.1"/>
    <property type="molecule type" value="Genomic_DNA"/>
</dbReference>
<dbReference type="Gene3D" id="3.40.50.300">
    <property type="entry name" value="P-loop containing nucleotide triphosphate hydrolases"/>
    <property type="match status" value="1"/>
</dbReference>
<dbReference type="RefSeq" id="XP_002110384.1">
    <property type="nucleotide sequence ID" value="XM_002110348.1"/>
</dbReference>
<dbReference type="PANTHER" id="PTHR28653">
    <property type="match status" value="1"/>
</dbReference>
<gene>
    <name evidence="1" type="ORF">TRIADDRAFT_54317</name>
</gene>
<evidence type="ECO:0008006" key="3">
    <source>
        <dbReference type="Google" id="ProtNLM"/>
    </source>
</evidence>
<dbReference type="HOGENOM" id="CLU_1301134_0_0_1"/>
<name>B3RRP6_TRIAD</name>
<dbReference type="GO" id="GO:0003697">
    <property type="term" value="F:single-stranded DNA binding"/>
    <property type="evidence" value="ECO:0000318"/>
    <property type="project" value="GO_Central"/>
</dbReference>
<organism evidence="1 2">
    <name type="scientific">Trichoplax adhaerens</name>
    <name type="common">Trichoplax reptans</name>
    <dbReference type="NCBI Taxonomy" id="10228"/>
    <lineage>
        <taxon>Eukaryota</taxon>
        <taxon>Metazoa</taxon>
        <taxon>Placozoa</taxon>
        <taxon>Uniplacotomia</taxon>
        <taxon>Trichoplacea</taxon>
        <taxon>Trichoplacidae</taxon>
        <taxon>Trichoplax</taxon>
    </lineage>
</organism>
<evidence type="ECO:0000313" key="1">
    <source>
        <dbReference type="EMBL" id="EDV26388.1"/>
    </source>
</evidence>
<keyword evidence="2" id="KW-1185">Reference proteome</keyword>
<dbReference type="InParanoid" id="B3RRP6"/>
<dbReference type="InterPro" id="IPR027417">
    <property type="entry name" value="P-loop_NTPase"/>
</dbReference>
<dbReference type="GO" id="GO:0097196">
    <property type="term" value="C:Shu complex"/>
    <property type="evidence" value="ECO:0000318"/>
    <property type="project" value="GO_Central"/>
</dbReference>
<dbReference type="SUPFAM" id="SSF52540">
    <property type="entry name" value="P-loop containing nucleoside triphosphate hydrolases"/>
    <property type="match status" value="1"/>
</dbReference>
<dbReference type="GO" id="GO:0000724">
    <property type="term" value="P:double-strand break repair via homologous recombination"/>
    <property type="evidence" value="ECO:0000318"/>
    <property type="project" value="GO_Central"/>
</dbReference>
<dbReference type="KEGG" id="tad:TRIADDRAFT_54317"/>
<accession>B3RRP6</accession>
<dbReference type="PhylomeDB" id="B3RRP6"/>